<dbReference type="AlphaFoldDB" id="A0A176VQ71"/>
<evidence type="ECO:0008006" key="3">
    <source>
        <dbReference type="Google" id="ProtNLM"/>
    </source>
</evidence>
<keyword evidence="2" id="KW-1185">Reference proteome</keyword>
<evidence type="ECO:0000313" key="2">
    <source>
        <dbReference type="Proteomes" id="UP000077202"/>
    </source>
</evidence>
<dbReference type="Pfam" id="PF14223">
    <property type="entry name" value="Retrotran_gag_2"/>
    <property type="match status" value="1"/>
</dbReference>
<protein>
    <recommendedName>
        <fullName evidence="3">Reverse transcriptase Ty1/copia-type domain-containing protein</fullName>
    </recommendedName>
</protein>
<gene>
    <name evidence="1" type="ORF">AXG93_3571s1070</name>
</gene>
<reference evidence="1" key="1">
    <citation type="submission" date="2016-03" db="EMBL/GenBank/DDBJ databases">
        <title>Mechanisms controlling the formation of the plant cell surface in tip-growing cells are functionally conserved among land plants.</title>
        <authorList>
            <person name="Honkanen S."/>
            <person name="Jones V.A."/>
            <person name="Morieri G."/>
            <person name="Champion C."/>
            <person name="Hetherington A.J."/>
            <person name="Kelly S."/>
            <person name="Saint-Marcoux D."/>
            <person name="Proust H."/>
            <person name="Prescott H."/>
            <person name="Dolan L."/>
        </authorList>
    </citation>
    <scope>NUCLEOTIDE SEQUENCE [LARGE SCALE GENOMIC DNA]</scope>
    <source>
        <tissue evidence="1">Whole gametophyte</tissue>
    </source>
</reference>
<comment type="caution">
    <text evidence="1">The sequence shown here is derived from an EMBL/GenBank/DDBJ whole genome shotgun (WGS) entry which is preliminary data.</text>
</comment>
<name>A0A176VQ71_MARPO</name>
<accession>A0A176VQ71</accession>
<dbReference type="Proteomes" id="UP000077202">
    <property type="component" value="Unassembled WGS sequence"/>
</dbReference>
<dbReference type="EMBL" id="LVLJ01002955">
    <property type="protein sequence ID" value="OAE23044.1"/>
    <property type="molecule type" value="Genomic_DNA"/>
</dbReference>
<organism evidence="1 2">
    <name type="scientific">Marchantia polymorpha subsp. ruderalis</name>
    <dbReference type="NCBI Taxonomy" id="1480154"/>
    <lineage>
        <taxon>Eukaryota</taxon>
        <taxon>Viridiplantae</taxon>
        <taxon>Streptophyta</taxon>
        <taxon>Embryophyta</taxon>
        <taxon>Marchantiophyta</taxon>
        <taxon>Marchantiopsida</taxon>
        <taxon>Marchantiidae</taxon>
        <taxon>Marchantiales</taxon>
        <taxon>Marchantiaceae</taxon>
        <taxon>Marchantia</taxon>
    </lineage>
</organism>
<proteinExistence type="predicted"/>
<sequence>MGLDKLPATWDAAKKEVLESTFNTLILSLGDKVLRKAQFFTFKMVEGKYLMEHLDEFNKLIVDLKNIDMKYDDEDQELVLLYSFPRSYEHMVDILQHGRKEIILDKVVGALKSKEHKRWIEMESPSGDSLFTA</sequence>
<evidence type="ECO:0000313" key="1">
    <source>
        <dbReference type="EMBL" id="OAE23044.1"/>
    </source>
</evidence>